<name>A0A511VH59_9BACL</name>
<organism evidence="2 3">
    <name type="scientific">Aneurinibacillus danicus</name>
    <dbReference type="NCBI Taxonomy" id="267746"/>
    <lineage>
        <taxon>Bacteria</taxon>
        <taxon>Bacillati</taxon>
        <taxon>Bacillota</taxon>
        <taxon>Bacilli</taxon>
        <taxon>Bacillales</taxon>
        <taxon>Paenibacillaceae</taxon>
        <taxon>Aneurinibacillus group</taxon>
        <taxon>Aneurinibacillus</taxon>
    </lineage>
</organism>
<dbReference type="AlphaFoldDB" id="A0A511VH59"/>
<keyword evidence="3" id="KW-1185">Reference proteome</keyword>
<evidence type="ECO:0000313" key="2">
    <source>
        <dbReference type="EMBL" id="GEN36542.1"/>
    </source>
</evidence>
<dbReference type="InterPro" id="IPR001119">
    <property type="entry name" value="SLH_dom"/>
</dbReference>
<dbReference type="Pfam" id="PF16244">
    <property type="entry name" value="DUF4901"/>
    <property type="match status" value="2"/>
</dbReference>
<reference evidence="2 3" key="1">
    <citation type="submission" date="2019-07" db="EMBL/GenBank/DDBJ databases">
        <title>Whole genome shotgun sequence of Aneurinibacillus danicus NBRC 102444.</title>
        <authorList>
            <person name="Hosoyama A."/>
            <person name="Uohara A."/>
            <person name="Ohji S."/>
            <person name="Ichikawa N."/>
        </authorList>
    </citation>
    <scope>NUCLEOTIDE SEQUENCE [LARGE SCALE GENOMIC DNA]</scope>
    <source>
        <strain evidence="2 3">NBRC 102444</strain>
    </source>
</reference>
<dbReference type="EMBL" id="BJXX01000198">
    <property type="protein sequence ID" value="GEN36542.1"/>
    <property type="molecule type" value="Genomic_DNA"/>
</dbReference>
<feature type="domain" description="SLH" evidence="1">
    <location>
        <begin position="633"/>
        <end position="695"/>
    </location>
</feature>
<dbReference type="Pfam" id="PF00395">
    <property type="entry name" value="SLH"/>
    <property type="match status" value="1"/>
</dbReference>
<dbReference type="RefSeq" id="WP_170230389.1">
    <property type="nucleotide sequence ID" value="NZ_BJXX01000198.1"/>
</dbReference>
<evidence type="ECO:0000259" key="1">
    <source>
        <dbReference type="PROSITE" id="PS51272"/>
    </source>
</evidence>
<comment type="caution">
    <text evidence="2">The sequence shown here is derived from an EMBL/GenBank/DDBJ whole genome shotgun (WGS) entry which is preliminary data.</text>
</comment>
<evidence type="ECO:0000313" key="3">
    <source>
        <dbReference type="Proteomes" id="UP000321157"/>
    </source>
</evidence>
<feature type="domain" description="SLH" evidence="1">
    <location>
        <begin position="570"/>
        <end position="632"/>
    </location>
</feature>
<dbReference type="InterPro" id="IPR032599">
    <property type="entry name" value="YcdB/YcdC_rep_domain"/>
</dbReference>
<accession>A0A511VH59</accession>
<sequence length="757" mass="85236">MTNKTKKRWMGSMLAVAISAGGILPYNVLADEVKAPSQSTVQSVKTTKISREEAIRIAKEFMAIPEGYVNNQVELEDNKFIGRTFWRLSWGLERPEDDFGQVSVSVDAQDGTILNAYQWSKETERNSILPGKLNTDKLVKEANALINKYYAGYASQMKLSEESLESFKRGGTPYMENSLYFERHDNGIPVSEQGLRISYDKKGKLRSVEFTWNNIEFESDAGVKNRDEILRLVEQELEMELAYLPNMSRPGGKIELAYAPKLKASSDMYSVVPRLFIDARTGKQISAQDGKEIGTLPGLNQALSAVKTTPPSDRNLDEAGAMAKLKELGILKDSMQVQQKGYREESYPAKRKLWEIFMIENQGDRKNVRASLDAQTGELVSYVQYGMPYDAKMGNPDKIKVNINKQQAEKTAEAFVRKVLPGRLDTLYMMEAVPNYFDGDLNKVMNYNVSFVRKENGIRVVGEGATVTVDADTGDIIDYNMTWSKQTLPATTDVIKPEEAKKKTMAVLQAELRYSLFPPFGPAGANQVRKAKPVYIITAKTKGNFYDYNASYLDARTGEWKAYGQMPVNNAGQPVTDIAGHPFERELQEMVDANLLEAKDGKVNPDQKMTRGEALKVFYVAARQPYEHYGPQQEPFFTDVEENSELRQAADWAIQTRLLPREEKQLRPNEPATREFLAELIVRGLGYGKLAAKEGVFEAKFQDSTTIQKKGEAALVTLLRIMEPNANNQFEPGRQVTKAETAVAVYRYLQTKESFIE</sequence>
<gene>
    <name evidence="2" type="ORF">ADA01nite_40020</name>
</gene>
<dbReference type="PROSITE" id="PS51272">
    <property type="entry name" value="SLH"/>
    <property type="match status" value="2"/>
</dbReference>
<protein>
    <recommendedName>
        <fullName evidence="1">SLH domain-containing protein</fullName>
    </recommendedName>
</protein>
<dbReference type="Proteomes" id="UP000321157">
    <property type="component" value="Unassembled WGS sequence"/>
</dbReference>
<proteinExistence type="predicted"/>